<dbReference type="InterPro" id="IPR009057">
    <property type="entry name" value="Homeodomain-like_sf"/>
</dbReference>
<feature type="domain" description="HTH araC/xylS-type" evidence="4">
    <location>
        <begin position="181"/>
        <end position="278"/>
    </location>
</feature>
<reference evidence="5" key="1">
    <citation type="submission" date="2020-12" db="EMBL/GenBank/DDBJ databases">
        <title>M. sibirica DSM 26468T genome.</title>
        <authorList>
            <person name="Thieme N."/>
            <person name="Rettenmaier R."/>
            <person name="Zverlov V."/>
            <person name="Liebl W."/>
        </authorList>
    </citation>
    <scope>NUCLEOTIDE SEQUENCE</scope>
    <source>
        <strain evidence="5">DSM 26468</strain>
    </source>
</reference>
<dbReference type="Pfam" id="PF12833">
    <property type="entry name" value="HTH_18"/>
    <property type="match status" value="1"/>
</dbReference>
<dbReference type="InterPro" id="IPR018062">
    <property type="entry name" value="HTH_AraC-typ_CS"/>
</dbReference>
<dbReference type="Gene3D" id="2.60.120.10">
    <property type="entry name" value="Jelly Rolls"/>
    <property type="match status" value="1"/>
</dbReference>
<comment type="caution">
    <text evidence="5">The sequence shown here is derived from an EMBL/GenBank/DDBJ whole genome shotgun (WGS) entry which is preliminary data.</text>
</comment>
<keyword evidence="6" id="KW-1185">Reference proteome</keyword>
<organism evidence="5 6">
    <name type="scientific">Mobilitalea sibirica</name>
    <dbReference type="NCBI Taxonomy" id="1462919"/>
    <lineage>
        <taxon>Bacteria</taxon>
        <taxon>Bacillati</taxon>
        <taxon>Bacillota</taxon>
        <taxon>Clostridia</taxon>
        <taxon>Lachnospirales</taxon>
        <taxon>Lachnospiraceae</taxon>
        <taxon>Mobilitalea</taxon>
    </lineage>
</organism>
<keyword evidence="2" id="KW-0238">DNA-binding</keyword>
<proteinExistence type="predicted"/>
<name>A0A8J7KW45_9FIRM</name>
<evidence type="ECO:0000256" key="1">
    <source>
        <dbReference type="ARBA" id="ARBA00023015"/>
    </source>
</evidence>
<dbReference type="Proteomes" id="UP000623269">
    <property type="component" value="Unassembled WGS sequence"/>
</dbReference>
<dbReference type="PANTHER" id="PTHR43280">
    <property type="entry name" value="ARAC-FAMILY TRANSCRIPTIONAL REGULATOR"/>
    <property type="match status" value="1"/>
</dbReference>
<dbReference type="Gene3D" id="1.10.10.60">
    <property type="entry name" value="Homeodomain-like"/>
    <property type="match status" value="2"/>
</dbReference>
<dbReference type="Pfam" id="PF02311">
    <property type="entry name" value="AraC_binding"/>
    <property type="match status" value="1"/>
</dbReference>
<dbReference type="SMART" id="SM00342">
    <property type="entry name" value="HTH_ARAC"/>
    <property type="match status" value="1"/>
</dbReference>
<dbReference type="PROSITE" id="PS01124">
    <property type="entry name" value="HTH_ARAC_FAMILY_2"/>
    <property type="match status" value="1"/>
</dbReference>
<keyword evidence="3" id="KW-0804">Transcription</keyword>
<dbReference type="RefSeq" id="WP_197660138.1">
    <property type="nucleotide sequence ID" value="NZ_JAEAGR010000002.1"/>
</dbReference>
<evidence type="ECO:0000259" key="4">
    <source>
        <dbReference type="PROSITE" id="PS01124"/>
    </source>
</evidence>
<accession>A0A8J7KW45</accession>
<dbReference type="GO" id="GO:0043565">
    <property type="term" value="F:sequence-specific DNA binding"/>
    <property type="evidence" value="ECO:0007669"/>
    <property type="project" value="InterPro"/>
</dbReference>
<dbReference type="InterPro" id="IPR014710">
    <property type="entry name" value="RmlC-like_jellyroll"/>
</dbReference>
<sequence length="298" mass="34670">MTNKRSYVDYIDTVPYIAHKKTTGNASYPYHRHNACEIFLFLQGNVRFYIEKSCFRLSPNDLFILNPDEMHRLVCDDNSCYERITINITKGYMEHLSQAGINLSTSFYQRPLGKNNIIPMTTEQAQEFIHLAHCLQNTINNHEFGYPIKRDAYASLLLLLIHNLFCQTTNSYTNIMPDYIYETMQFIEQRLDEPINLALLEKQFHLNGNYLSQEFKKHTGITLRAFLLDRKLSRAKSLLSEGKNVTETCYLSGFNDYANFIRSFSKAEGISPGKYKKIHYTSNLDTSKEYLKQNEPAS</sequence>
<dbReference type="AlphaFoldDB" id="A0A8J7KW45"/>
<dbReference type="GO" id="GO:0003700">
    <property type="term" value="F:DNA-binding transcription factor activity"/>
    <property type="evidence" value="ECO:0007669"/>
    <property type="project" value="InterPro"/>
</dbReference>
<dbReference type="EMBL" id="JAEAGR010000002">
    <property type="protein sequence ID" value="MBH1939927.1"/>
    <property type="molecule type" value="Genomic_DNA"/>
</dbReference>
<keyword evidence="1" id="KW-0805">Transcription regulation</keyword>
<dbReference type="SUPFAM" id="SSF51215">
    <property type="entry name" value="Regulatory protein AraC"/>
    <property type="match status" value="1"/>
</dbReference>
<evidence type="ECO:0000313" key="5">
    <source>
        <dbReference type="EMBL" id="MBH1939927.1"/>
    </source>
</evidence>
<dbReference type="PANTHER" id="PTHR43280:SF34">
    <property type="entry name" value="ARAC-FAMILY TRANSCRIPTIONAL REGULATOR"/>
    <property type="match status" value="1"/>
</dbReference>
<evidence type="ECO:0000313" key="6">
    <source>
        <dbReference type="Proteomes" id="UP000623269"/>
    </source>
</evidence>
<evidence type="ECO:0000256" key="3">
    <source>
        <dbReference type="ARBA" id="ARBA00023163"/>
    </source>
</evidence>
<dbReference type="InterPro" id="IPR018060">
    <property type="entry name" value="HTH_AraC"/>
</dbReference>
<dbReference type="SUPFAM" id="SSF46689">
    <property type="entry name" value="Homeodomain-like"/>
    <property type="match status" value="2"/>
</dbReference>
<dbReference type="InterPro" id="IPR003313">
    <property type="entry name" value="AraC-bd"/>
</dbReference>
<protein>
    <submittedName>
        <fullName evidence="5">Helix-turn-helix transcriptional regulator</fullName>
    </submittedName>
</protein>
<dbReference type="InterPro" id="IPR037923">
    <property type="entry name" value="HTH-like"/>
</dbReference>
<gene>
    <name evidence="5" type="ORF">I5677_03335</name>
</gene>
<dbReference type="PROSITE" id="PS00041">
    <property type="entry name" value="HTH_ARAC_FAMILY_1"/>
    <property type="match status" value="1"/>
</dbReference>
<evidence type="ECO:0000256" key="2">
    <source>
        <dbReference type="ARBA" id="ARBA00023125"/>
    </source>
</evidence>